<dbReference type="EMBL" id="PKGZ01000006">
    <property type="protein sequence ID" value="PKY90964.1"/>
    <property type="molecule type" value="Genomic_DNA"/>
</dbReference>
<reference evidence="2 4" key="1">
    <citation type="submission" date="2016-01" db="EMBL/GenBank/DDBJ databases">
        <authorList>
            <person name="Oliw E.H."/>
        </authorList>
    </citation>
    <scope>NUCLEOTIDE SEQUENCE [LARGE SCALE GENOMIC DNA]</scope>
    <source>
        <strain evidence="2 4">KA00635</strain>
    </source>
</reference>
<proteinExistence type="predicted"/>
<evidence type="ECO:0000313" key="4">
    <source>
        <dbReference type="Proteomes" id="UP000070422"/>
    </source>
</evidence>
<dbReference type="Proteomes" id="UP000070422">
    <property type="component" value="Unassembled WGS sequence"/>
</dbReference>
<gene>
    <name evidence="3" type="ORF">CYJ27_06820</name>
    <name evidence="2" type="ORF">HMPREF3187_01050</name>
</gene>
<dbReference type="EMBL" id="LSCQ01000050">
    <property type="protein sequence ID" value="KXB36033.1"/>
    <property type="molecule type" value="Genomic_DNA"/>
</dbReference>
<dbReference type="STRING" id="87541.AWM71_00370"/>
<name>A0A133XYN3_9LACT</name>
<dbReference type="Proteomes" id="UP000234775">
    <property type="component" value="Unassembled WGS sequence"/>
</dbReference>
<feature type="coiled-coil region" evidence="1">
    <location>
        <begin position="15"/>
        <end position="69"/>
    </location>
</feature>
<dbReference type="AlphaFoldDB" id="A0A133XYN3"/>
<organism evidence="2 4">
    <name type="scientific">Aerococcus christensenii</name>
    <dbReference type="NCBI Taxonomy" id="87541"/>
    <lineage>
        <taxon>Bacteria</taxon>
        <taxon>Bacillati</taxon>
        <taxon>Bacillota</taxon>
        <taxon>Bacilli</taxon>
        <taxon>Lactobacillales</taxon>
        <taxon>Aerococcaceae</taxon>
        <taxon>Aerococcus</taxon>
    </lineage>
</organism>
<dbReference type="RefSeq" id="WP_060936914.1">
    <property type="nucleotide sequence ID" value="NZ_CP118095.1"/>
</dbReference>
<evidence type="ECO:0000313" key="3">
    <source>
        <dbReference type="EMBL" id="PKY90964.1"/>
    </source>
</evidence>
<accession>A0A133XYN3</accession>
<sequence length="192" mass="22872">MKLDEKLTYFDDQVKSQTQEEIDQEIEQYRQTLEEDLANYKKQTDENLAKRLETEKEAIRRESNKILSQMQISQQKDLFLNEEKMKSTLFQAFEKEIENYKNTDQYVDQLLAMIKKFQSFAKNETYDLYIDRSDAHLKDQLAQRVNHPVSLSDRDFIGGIRGVLRERQILFDYSFSSLLDQMQEDFVIKGAL</sequence>
<dbReference type="OrthoDB" id="1768593at2"/>
<evidence type="ECO:0000256" key="1">
    <source>
        <dbReference type="SAM" id="Coils"/>
    </source>
</evidence>
<keyword evidence="5" id="KW-1185">Reference proteome</keyword>
<evidence type="ECO:0000313" key="2">
    <source>
        <dbReference type="EMBL" id="KXB36033.1"/>
    </source>
</evidence>
<reference evidence="3 5" key="2">
    <citation type="submission" date="2017-12" db="EMBL/GenBank/DDBJ databases">
        <title>Phylogenetic diversity of female urinary microbiome.</title>
        <authorList>
            <person name="Thomas-White K."/>
            <person name="Wolfe A.J."/>
        </authorList>
    </citation>
    <scope>NUCLEOTIDE SEQUENCE [LARGE SCALE GENOMIC DNA]</scope>
    <source>
        <strain evidence="3 5">UMB0844</strain>
    </source>
</reference>
<dbReference type="SUPFAM" id="SSF160527">
    <property type="entry name" value="V-type ATPase subunit E-like"/>
    <property type="match status" value="1"/>
</dbReference>
<evidence type="ECO:0000313" key="5">
    <source>
        <dbReference type="Proteomes" id="UP000234775"/>
    </source>
</evidence>
<comment type="caution">
    <text evidence="2">The sequence shown here is derived from an EMBL/GenBank/DDBJ whole genome shotgun (WGS) entry which is preliminary data.</text>
</comment>
<keyword evidence="1" id="KW-0175">Coiled coil</keyword>
<protein>
    <submittedName>
        <fullName evidence="2">Uncharacterized protein</fullName>
    </submittedName>
</protein>
<dbReference type="PATRIC" id="fig|87541.4.peg.1041"/>